<dbReference type="InterPro" id="IPR006139">
    <property type="entry name" value="D-isomer_2_OHA_DH_cat_dom"/>
</dbReference>
<dbReference type="SUPFAM" id="SSF51735">
    <property type="entry name" value="NAD(P)-binding Rossmann-fold domains"/>
    <property type="match status" value="1"/>
</dbReference>
<dbReference type="Pfam" id="PF00389">
    <property type="entry name" value="2-Hacid_dh"/>
    <property type="match status" value="1"/>
</dbReference>
<comment type="similarity">
    <text evidence="1 4">Belongs to the D-isomer specific 2-hydroxyacid dehydrogenase family.</text>
</comment>
<dbReference type="Proteomes" id="UP000217258">
    <property type="component" value="Chromosome I"/>
</dbReference>
<name>A0ABN5CAP5_9GAMM</name>
<proteinExistence type="inferred from homology"/>
<evidence type="ECO:0000313" key="8">
    <source>
        <dbReference type="Proteomes" id="UP000217258"/>
    </source>
</evidence>
<dbReference type="PANTHER" id="PTHR43761:SF1">
    <property type="entry name" value="D-ISOMER SPECIFIC 2-HYDROXYACID DEHYDROGENASE CATALYTIC DOMAIN-CONTAINING PROTEIN-RELATED"/>
    <property type="match status" value="1"/>
</dbReference>
<dbReference type="SUPFAM" id="SSF52283">
    <property type="entry name" value="Formate/glycerate dehydrogenase catalytic domain-like"/>
    <property type="match status" value="1"/>
</dbReference>
<evidence type="ECO:0000256" key="3">
    <source>
        <dbReference type="ARBA" id="ARBA00023027"/>
    </source>
</evidence>
<reference evidence="7 8" key="1">
    <citation type="submission" date="2015-06" db="EMBL/GenBank/DDBJ databases">
        <authorList>
            <person name="Xie B.-B."/>
            <person name="Rong J.-C."/>
            <person name="Qin Q.-L."/>
            <person name="Zhang Y.-Z."/>
        </authorList>
    </citation>
    <scope>NUCLEOTIDE SEQUENCE [LARGE SCALE GENOMIC DNA]</scope>
    <source>
        <strain evidence="7 8">KMM 3549</strain>
    </source>
</reference>
<feature type="domain" description="D-isomer specific 2-hydroxyacid dehydrogenase catalytic" evidence="5">
    <location>
        <begin position="27"/>
        <end position="323"/>
    </location>
</feature>
<dbReference type="CDD" id="cd12162">
    <property type="entry name" value="2-Hacid_dh_4"/>
    <property type="match status" value="1"/>
</dbReference>
<evidence type="ECO:0000313" key="7">
    <source>
        <dbReference type="EMBL" id="ATC91690.1"/>
    </source>
</evidence>
<sequence length="325" mass="34786">MNITILDNATLANTSLDCISALANTSLDCISALGKLTVHQLTSPEQVLAHSQNAEVLITNKVVINRDTMAQLTSLKLICVSATGTNNVDLNAAKDLGIAVTNVAGYSTPSVVQHTFSLITNLLGNTHRYQADCQQGAWQKSEMFCRLDYSFNDIQGKTLAIIGGGTLGNAVSKVAEAFGAHVIVAERKGAECRQGRTPFETAIKTADIISVHCPLNDETRDLITLNELKMMKPTALIINTARGGIINEADLAQALKTNVIAGAGVDVLTKEPAEHNNPLANYTGDNLLLTPHIAWASTESIVRLVKEVSLNIAAFSQQESRNRLV</sequence>
<dbReference type="Pfam" id="PF02826">
    <property type="entry name" value="2-Hacid_dh_C"/>
    <property type="match status" value="1"/>
</dbReference>
<gene>
    <name evidence="7" type="primary">hprA</name>
    <name evidence="7" type="ORF">PISS_a2942</name>
</gene>
<dbReference type="InterPro" id="IPR050418">
    <property type="entry name" value="D-iso_2-hydroxyacid_DH_PdxB"/>
</dbReference>
<evidence type="ECO:0000259" key="5">
    <source>
        <dbReference type="Pfam" id="PF00389"/>
    </source>
</evidence>
<evidence type="ECO:0000259" key="6">
    <source>
        <dbReference type="Pfam" id="PF02826"/>
    </source>
</evidence>
<dbReference type="Gene3D" id="3.40.50.720">
    <property type="entry name" value="NAD(P)-binding Rossmann-like Domain"/>
    <property type="match status" value="2"/>
</dbReference>
<evidence type="ECO:0000256" key="4">
    <source>
        <dbReference type="RuleBase" id="RU003719"/>
    </source>
</evidence>
<organism evidence="7 8">
    <name type="scientific">Pseudoalteromonas issachenkonii</name>
    <dbReference type="NCBI Taxonomy" id="152297"/>
    <lineage>
        <taxon>Bacteria</taxon>
        <taxon>Pseudomonadati</taxon>
        <taxon>Pseudomonadota</taxon>
        <taxon>Gammaproteobacteria</taxon>
        <taxon>Alteromonadales</taxon>
        <taxon>Pseudoalteromonadaceae</taxon>
        <taxon>Pseudoalteromonas</taxon>
    </lineage>
</organism>
<feature type="domain" description="D-isomer specific 2-hydroxyacid dehydrogenase NAD-binding" evidence="6">
    <location>
        <begin position="117"/>
        <end position="294"/>
    </location>
</feature>
<keyword evidence="3" id="KW-0520">NAD</keyword>
<dbReference type="RefSeq" id="WP_425273031.1">
    <property type="nucleotide sequence ID" value="NZ_CP011030.1"/>
</dbReference>
<dbReference type="PROSITE" id="PS00671">
    <property type="entry name" value="D_2_HYDROXYACID_DH_3"/>
    <property type="match status" value="1"/>
</dbReference>
<dbReference type="InterPro" id="IPR029753">
    <property type="entry name" value="D-isomer_DH_CS"/>
</dbReference>
<evidence type="ECO:0000256" key="1">
    <source>
        <dbReference type="ARBA" id="ARBA00005854"/>
    </source>
</evidence>
<evidence type="ECO:0000256" key="2">
    <source>
        <dbReference type="ARBA" id="ARBA00023002"/>
    </source>
</evidence>
<accession>A0ABN5CAP5</accession>
<dbReference type="InterPro" id="IPR036291">
    <property type="entry name" value="NAD(P)-bd_dom_sf"/>
</dbReference>
<keyword evidence="2 4" id="KW-0560">Oxidoreductase</keyword>
<dbReference type="EMBL" id="CP011030">
    <property type="protein sequence ID" value="ATC91690.1"/>
    <property type="molecule type" value="Genomic_DNA"/>
</dbReference>
<dbReference type="InterPro" id="IPR006140">
    <property type="entry name" value="D-isomer_DH_NAD-bd"/>
</dbReference>
<keyword evidence="8" id="KW-1185">Reference proteome</keyword>
<protein>
    <submittedName>
        <fullName evidence="7">Glycerate dehydrogenase</fullName>
    </submittedName>
</protein>
<dbReference type="PANTHER" id="PTHR43761">
    <property type="entry name" value="D-ISOMER SPECIFIC 2-HYDROXYACID DEHYDROGENASE FAMILY PROTEIN (AFU_ORTHOLOGUE AFUA_1G13630)"/>
    <property type="match status" value="1"/>
</dbReference>